<evidence type="ECO:0000313" key="10">
    <source>
        <dbReference type="EMBL" id="MBL0719225.1"/>
    </source>
</evidence>
<feature type="transmembrane region" description="Helical" evidence="9">
    <location>
        <begin position="338"/>
        <end position="358"/>
    </location>
</feature>
<keyword evidence="4" id="KW-0997">Cell inner membrane</keyword>
<keyword evidence="11" id="KW-1185">Reference proteome</keyword>
<evidence type="ECO:0000256" key="8">
    <source>
        <dbReference type="ARBA" id="ARBA00035655"/>
    </source>
</evidence>
<dbReference type="EMBL" id="JAERRA010000001">
    <property type="protein sequence ID" value="MBL0719225.1"/>
    <property type="molecule type" value="Genomic_DNA"/>
</dbReference>
<evidence type="ECO:0000256" key="9">
    <source>
        <dbReference type="SAM" id="Phobius"/>
    </source>
</evidence>
<dbReference type="PANTHER" id="PTHR30574:SF1">
    <property type="entry name" value="SULPHUR TRANSPORT DOMAIN-CONTAINING PROTEIN"/>
    <property type="match status" value="1"/>
</dbReference>
<feature type="transmembrane region" description="Helical" evidence="9">
    <location>
        <begin position="311"/>
        <end position="332"/>
    </location>
</feature>
<feature type="transmembrane region" description="Helical" evidence="9">
    <location>
        <begin position="53"/>
        <end position="75"/>
    </location>
</feature>
<evidence type="ECO:0000256" key="4">
    <source>
        <dbReference type="ARBA" id="ARBA00022519"/>
    </source>
</evidence>
<gene>
    <name evidence="10" type="ORF">JI742_04910</name>
</gene>
<proteinExistence type="inferred from homology"/>
<evidence type="ECO:0000256" key="5">
    <source>
        <dbReference type="ARBA" id="ARBA00022692"/>
    </source>
</evidence>
<keyword evidence="2" id="KW-0813">Transport</keyword>
<dbReference type="GO" id="GO:0005886">
    <property type="term" value="C:plasma membrane"/>
    <property type="evidence" value="ECO:0007669"/>
    <property type="project" value="UniProtKB-SubCell"/>
</dbReference>
<dbReference type="Pfam" id="PF04143">
    <property type="entry name" value="Sulf_transp"/>
    <property type="match status" value="1"/>
</dbReference>
<feature type="transmembrane region" description="Helical" evidence="9">
    <location>
        <begin position="271"/>
        <end position="291"/>
    </location>
</feature>
<dbReference type="RefSeq" id="WP_201824460.1">
    <property type="nucleotide sequence ID" value="NZ_JAERRA010000001.1"/>
</dbReference>
<feature type="transmembrane region" description="Helical" evidence="9">
    <location>
        <begin position="120"/>
        <end position="141"/>
    </location>
</feature>
<keyword evidence="7 9" id="KW-0472">Membrane</keyword>
<reference evidence="10 11" key="1">
    <citation type="submission" date="2021-01" db="EMBL/GenBank/DDBJ databases">
        <title>Piscinibacter sp. Jin2 Genome sequencing and assembly.</title>
        <authorList>
            <person name="Kim I."/>
        </authorList>
    </citation>
    <scope>NUCLEOTIDE SEQUENCE [LARGE SCALE GENOMIC DNA]</scope>
    <source>
        <strain evidence="10 11">Jin2</strain>
    </source>
</reference>
<evidence type="ECO:0000313" key="11">
    <source>
        <dbReference type="Proteomes" id="UP000643207"/>
    </source>
</evidence>
<evidence type="ECO:0000256" key="3">
    <source>
        <dbReference type="ARBA" id="ARBA00022475"/>
    </source>
</evidence>
<evidence type="ECO:0000256" key="6">
    <source>
        <dbReference type="ARBA" id="ARBA00022989"/>
    </source>
</evidence>
<organism evidence="10 11">
    <name type="scientific">Aquariibacter lacus</name>
    <dbReference type="NCBI Taxonomy" id="2801332"/>
    <lineage>
        <taxon>Bacteria</taxon>
        <taxon>Pseudomonadati</taxon>
        <taxon>Pseudomonadota</taxon>
        <taxon>Betaproteobacteria</taxon>
        <taxon>Burkholderiales</taxon>
        <taxon>Sphaerotilaceae</taxon>
        <taxon>Aquariibacter</taxon>
    </lineage>
</organism>
<keyword evidence="6 9" id="KW-1133">Transmembrane helix</keyword>
<keyword evidence="3" id="KW-1003">Cell membrane</keyword>
<dbReference type="AlphaFoldDB" id="A0A9X0XGQ6"/>
<comment type="caution">
    <text evidence="10">The sequence shown here is derived from an EMBL/GenBank/DDBJ whole genome shotgun (WGS) entry which is preliminary data.</text>
</comment>
<feature type="transmembrane region" description="Helical" evidence="9">
    <location>
        <begin position="87"/>
        <end position="108"/>
    </location>
</feature>
<comment type="subcellular location">
    <subcellularLocation>
        <location evidence="1">Cell inner membrane</location>
        <topology evidence="1">Multi-pass membrane protein</topology>
    </subcellularLocation>
</comment>
<dbReference type="Proteomes" id="UP000643207">
    <property type="component" value="Unassembled WGS sequence"/>
</dbReference>
<evidence type="ECO:0000256" key="1">
    <source>
        <dbReference type="ARBA" id="ARBA00004429"/>
    </source>
</evidence>
<protein>
    <submittedName>
        <fullName evidence="10">YeeE/YedE family protein</fullName>
    </submittedName>
</protein>
<accession>A0A9X0XGQ6</accession>
<keyword evidence="5 9" id="KW-0812">Transmembrane</keyword>
<dbReference type="PANTHER" id="PTHR30574">
    <property type="entry name" value="INNER MEMBRANE PROTEIN YEDE"/>
    <property type="match status" value="1"/>
</dbReference>
<feature type="transmembrane region" description="Helical" evidence="9">
    <location>
        <begin position="12"/>
        <end position="32"/>
    </location>
</feature>
<sequence>MDPDVAALTFRVLALGGLIGLGLGAVGQWSRFCTMGALTDLYTFGEGSRMRMWLLAALVALAGTQGLLAAGLLQLDAAIYYQARLTWLSHLLGGVIFGAGMVLASGCATRSLVRAGAGSLRSLVVLVVLAVSAQMSLRGAFAGLRVDGLDRVAIELPQADLPRLLAAGLELPVDTLRLGLVALLLVVGGLWILRGRAHLSAAQWIGGVVVGLLIVAAWVTTGLIGHLPEHPETLEAAWLGTASRRPEGLSFVAPVGATLGYAELASDQNTVLNFGIALVLGTLLGSTASALLRREFRWESFAGVGDTAHHLIGAVLMGFGGVLAVGCTFGQGLTGLSLLTLGAPLALAGFAIGSYASWRYLSWRLEQAAVVCGG</sequence>
<name>A0A9X0XGQ6_9BURK</name>
<feature type="transmembrane region" description="Helical" evidence="9">
    <location>
        <begin position="175"/>
        <end position="193"/>
    </location>
</feature>
<comment type="similarity">
    <text evidence="8">Belongs to the TsuA/YedE (TC 9.B.102) family.</text>
</comment>
<evidence type="ECO:0000256" key="7">
    <source>
        <dbReference type="ARBA" id="ARBA00023136"/>
    </source>
</evidence>
<dbReference type="InterPro" id="IPR007272">
    <property type="entry name" value="Sulf_transp_TsuA/YedE"/>
</dbReference>
<feature type="transmembrane region" description="Helical" evidence="9">
    <location>
        <begin position="205"/>
        <end position="224"/>
    </location>
</feature>
<evidence type="ECO:0000256" key="2">
    <source>
        <dbReference type="ARBA" id="ARBA00022448"/>
    </source>
</evidence>